<reference evidence="1" key="1">
    <citation type="submission" date="2018-04" db="EMBL/GenBank/DDBJ databases">
        <title>WGS assembly of Panicum hallii.</title>
        <authorList>
            <person name="Lovell J."/>
            <person name="Jenkins J."/>
            <person name="Lowry D."/>
            <person name="Mamidi S."/>
            <person name="Sreedasyam A."/>
            <person name="Weng X."/>
            <person name="Barry K."/>
            <person name="Bonette J."/>
            <person name="Campitelli B."/>
            <person name="Daum C."/>
            <person name="Gordon S."/>
            <person name="Gould B."/>
            <person name="Lipzen A."/>
            <person name="Macqueen A."/>
            <person name="Palacio-Mejia J."/>
            <person name="Plott C."/>
            <person name="Shakirov E."/>
            <person name="Shu S."/>
            <person name="Yoshinaga Y."/>
            <person name="Zane M."/>
            <person name="Rokhsar D."/>
            <person name="Grimwood J."/>
            <person name="Schmutz J."/>
            <person name="Juenger T."/>
        </authorList>
    </citation>
    <scope>NUCLEOTIDE SEQUENCE [LARGE SCALE GENOMIC DNA]</scope>
    <source>
        <strain evidence="1">FIL2</strain>
    </source>
</reference>
<evidence type="ECO:0000313" key="1">
    <source>
        <dbReference type="EMBL" id="PAN05295.1"/>
    </source>
</evidence>
<name>A0A2S3GNS0_9POAL</name>
<dbReference type="Proteomes" id="UP000243499">
    <property type="component" value="Chromosome 1"/>
</dbReference>
<dbReference type="AlphaFoldDB" id="A0A2S3GNS0"/>
<protein>
    <submittedName>
        <fullName evidence="1">Uncharacterized protein</fullName>
    </submittedName>
</protein>
<organism evidence="1">
    <name type="scientific">Panicum hallii</name>
    <dbReference type="NCBI Taxonomy" id="206008"/>
    <lineage>
        <taxon>Eukaryota</taxon>
        <taxon>Viridiplantae</taxon>
        <taxon>Streptophyta</taxon>
        <taxon>Embryophyta</taxon>
        <taxon>Tracheophyta</taxon>
        <taxon>Spermatophyta</taxon>
        <taxon>Magnoliopsida</taxon>
        <taxon>Liliopsida</taxon>
        <taxon>Poales</taxon>
        <taxon>Poaceae</taxon>
        <taxon>PACMAD clade</taxon>
        <taxon>Panicoideae</taxon>
        <taxon>Panicodae</taxon>
        <taxon>Paniceae</taxon>
        <taxon>Panicinae</taxon>
        <taxon>Panicum</taxon>
        <taxon>Panicum sect. Panicum</taxon>
    </lineage>
</organism>
<gene>
    <name evidence="1" type="ORF">PAHAL_1G129700</name>
</gene>
<proteinExistence type="predicted"/>
<sequence>MCGEQRWRVPLCLESGTCELYRGEQFMRSTLSHWMLHTLSAFDCSFEGQAQVEGWG</sequence>
<dbReference type="Gramene" id="PAN05295">
    <property type="protein sequence ID" value="PAN05295"/>
    <property type="gene ID" value="PAHAL_1G129700"/>
</dbReference>
<dbReference type="EMBL" id="CM008046">
    <property type="protein sequence ID" value="PAN05295.1"/>
    <property type="molecule type" value="Genomic_DNA"/>
</dbReference>
<accession>A0A2S3GNS0</accession>